<dbReference type="GeneID" id="33350054"/>
<feature type="modified residue" description="Phosphoserine; by host" evidence="11">
    <location>
        <position position="220"/>
    </location>
</feature>
<dbReference type="Proteomes" id="UP000201505">
    <property type="component" value="Segment"/>
</dbReference>
<feature type="region of interest" description="Binding to hexon-linking protein" evidence="11">
    <location>
        <begin position="133"/>
        <end position="246"/>
    </location>
</feature>
<keyword evidence="6 11" id="KW-0946">Virion</keyword>
<feature type="chain" id="PRO_5023557936" description="Hexon-linking protein IIIa" evidence="11">
    <location>
        <begin position="1"/>
        <end position="521"/>
    </location>
</feature>
<comment type="induction">
    <text evidence="11">Expressed in the late phase of the viral replicative cycle.</text>
</comment>
<evidence type="ECO:0000256" key="2">
    <source>
        <dbReference type="ARBA" id="ARBA00022553"/>
    </source>
</evidence>
<keyword evidence="7 11" id="KW-0426">Late protein</keyword>
<evidence type="ECO:0000313" key="14">
    <source>
        <dbReference type="Proteomes" id="UP000201505"/>
    </source>
</evidence>
<keyword evidence="8 11" id="KW-1232">Capsid decoration protein</keyword>
<dbReference type="GO" id="GO:0042025">
    <property type="term" value="C:host cell nucleus"/>
    <property type="evidence" value="ECO:0007669"/>
    <property type="project" value="UniProtKB-SubCell"/>
</dbReference>
<protein>
    <recommendedName>
        <fullName evidence="11">Pre-hexon-linking protein IIIa</fullName>
    </recommendedName>
    <alternativeName>
        <fullName evidence="11">Capsid vertex-specific component IIIa</fullName>
        <shortName evidence="11">CVSC</shortName>
    </alternativeName>
    <alternativeName>
        <fullName evidence="11">Protein IIIa</fullName>
    </alternativeName>
    <alternativeName>
        <fullName evidence="11">pIIIa</fullName>
    </alternativeName>
    <component>
        <recommendedName>
            <fullName evidence="11">Hexon-linking protein IIIa</fullName>
        </recommendedName>
    </component>
</protein>
<feature type="modified residue" description="Phosphoserine; by host" evidence="11">
    <location>
        <position position="452"/>
    </location>
</feature>
<dbReference type="Pfam" id="PF02455">
    <property type="entry name" value="Hex_IIIa"/>
    <property type="match status" value="1"/>
</dbReference>
<dbReference type="KEGG" id="vg:33350054"/>
<evidence type="ECO:0000256" key="12">
    <source>
        <dbReference type="SAM" id="MobiDB-lite"/>
    </source>
</evidence>
<comment type="caution">
    <text evidence="11">Lacks conserved residue(s) required for the propagation of feature annotation.</text>
</comment>
<evidence type="ECO:0000256" key="11">
    <source>
        <dbReference type="HAMAP-Rule" id="MF_04047"/>
    </source>
</evidence>
<evidence type="ECO:0000256" key="8">
    <source>
        <dbReference type="ARBA" id="ARBA00023093"/>
    </source>
</evidence>
<comment type="function">
    <text evidence="11">Structural component of the virion that acts as a cement protein on the capsid exterior which mediates the interactions between the hexons, including the peripentonal hexons, and reaches all the way to the penton vertices. Two hexon linking proteins IIIa, one from each facet, stabilize the unique edge interface between a pair of facets. As the virus enters the host cell, hexon linking proteins IIIa are shed concomitant with virion acidification in the endosome. During virus assembly, seems to play a role in the serotype specificity of the packaging of viral DNA via its interaction with packaging protein 3.</text>
</comment>
<evidence type="ECO:0000256" key="7">
    <source>
        <dbReference type="ARBA" id="ARBA00022921"/>
    </source>
</evidence>
<feature type="chain" id="PRO_5023557935" description="Pre-hexon-linking protein IIIa" evidence="11">
    <location>
        <begin position="1"/>
        <end position="537"/>
    </location>
</feature>
<proteinExistence type="evidence at transcript level"/>
<keyword evidence="14" id="KW-1185">Reference proteome</keyword>
<dbReference type="RefSeq" id="YP_009389493.1">
    <property type="nucleotide sequence ID" value="NC_035207.1"/>
</dbReference>
<keyword evidence="5 11" id="KW-1188">Viral release from host cell</keyword>
<dbReference type="Gene3D" id="1.20.120.1500">
    <property type="entry name" value="Pre-hexon-linking protein IIIa"/>
    <property type="match status" value="1"/>
</dbReference>
<feature type="modified residue" description="Phosphothreonine; by host" evidence="11">
    <location>
        <position position="269"/>
    </location>
</feature>
<comment type="similarity">
    <text evidence="1 11">Belongs to the adenoviridae hexon-linking protein IIIa family.</text>
</comment>
<evidence type="ECO:0000256" key="9">
    <source>
        <dbReference type="ARBA" id="ARBA00023219"/>
    </source>
</evidence>
<comment type="subcellular location">
    <subcellularLocation>
        <location evidence="11">Virion</location>
    </subcellularLocation>
    <subcellularLocation>
        <location evidence="11">Host nucleus</location>
    </subcellularLocation>
    <text evidence="11">Surrounds the border of each facet on the capsid exterior. Present in around 60 copies per virion.</text>
</comment>
<feature type="site" description="Cleavage; by viral protease" evidence="11">
    <location>
        <begin position="521"/>
        <end position="522"/>
    </location>
</feature>
<feature type="modified residue" description="Phosphoserine; by host" evidence="11">
    <location>
        <position position="433"/>
    </location>
</feature>
<evidence type="ECO:0000313" key="13">
    <source>
        <dbReference type="EMBL" id="ARE31883.1"/>
    </source>
</evidence>
<feature type="compositionally biased region" description="Basic residues" evidence="12">
    <location>
        <begin position="528"/>
        <end position="537"/>
    </location>
</feature>
<feature type="region of interest" description="Disordered" evidence="12">
    <location>
        <begin position="438"/>
        <end position="465"/>
    </location>
</feature>
<keyword evidence="4 11" id="KW-1048">Host nucleus</keyword>
<comment type="miscellaneous">
    <text evidence="11">All late proteins expressed from the major late promoter are produced by alternative splicing and alternative polyadenylation of the same gene giving rise to non-overlapping ORFs. A leader sequence is present in the N-terminus of all these mRNAs and is recognized by the viral shutoff protein to provide expression although conventional translation via ribosome scanning from the cap has been shut off in the host cell.</text>
</comment>
<feature type="propeptide" id="PRO_5011804456" evidence="11">
    <location>
        <begin position="522"/>
        <end position="537"/>
    </location>
</feature>
<feature type="region of interest" description="Peripentonal hexon-tethering domain" evidence="11">
    <location>
        <begin position="1"/>
        <end position="101"/>
    </location>
</feature>
<dbReference type="InterPro" id="IPR003479">
    <property type="entry name" value="Hex_IIIa"/>
</dbReference>
<feature type="modified residue" description="Phosphoserine; by host" evidence="11">
    <location>
        <position position="431"/>
    </location>
</feature>
<evidence type="ECO:0000256" key="3">
    <source>
        <dbReference type="ARBA" id="ARBA00022561"/>
    </source>
</evidence>
<feature type="region of interest" description="Disordered" evidence="12">
    <location>
        <begin position="508"/>
        <end position="537"/>
    </location>
</feature>
<organism evidence="13 14">
    <name type="scientific">red squirrel adenovirus 1</name>
    <dbReference type="NCBI Taxonomy" id="2773314"/>
    <lineage>
        <taxon>Viruses</taxon>
        <taxon>Varidnaviria</taxon>
        <taxon>Bamfordvirae</taxon>
        <taxon>Preplasmiviricota</taxon>
        <taxon>Polisuviricotina</taxon>
        <taxon>Pharingeaviricetes</taxon>
        <taxon>Rowavirales</taxon>
        <taxon>Adenoviridae</taxon>
        <taxon>Mastadenovirus</taxon>
        <taxon>Mastadenovirus sciuri</taxon>
        <taxon>Squirrel mastadenovirus A</taxon>
    </lineage>
</organism>
<reference evidence="13 14" key="1">
    <citation type="journal article" date="2017" name="Arch. Virol.">
        <title>A red squirrel associated adenovirus identified by a combined microarray and deep sequencing approach.</title>
        <authorList>
            <person name="Abendroth B."/>
            <person name="Hoper D."/>
            <person name="Ulrich R.G."/>
            <person name="Larres G."/>
            <person name="Beer M."/>
        </authorList>
    </citation>
    <scope>NUCLEOTIDE SEQUENCE [LARGE SCALE GENOMIC DNA]</scope>
    <source>
        <strain evidence="13 14">DE/2013/Sciurus vulgaris/2013Pa405-00252</strain>
    </source>
</reference>
<sequence>MNSENPASRAAFQGEAASSVDWDSSFRRIMALTASNPQKFASQPRANRFDAILEATIPSRKDPTHQKILSIVNALVQNGAVRPDEAGQMYNALLERVSRYNSTNLQTNLDRLVQDVRQAVAIKERTADAPSLASIVTLNAFYNKIPAHVPRGQDDYMAFLSALKMLVSEVPQTDVYQSGPHYFFSTSRNGSQTVNLSTAFENLQPLWGVMAPVTDRASISSILTPNTRLLLLIVAPFTDYVRFNRDSYIGHLLTLYREAIGTTRLDEATYNEITSVSRALGHEDGQNLQATLNFLLTNKHRRIPRQYTLSADEERALRYIQQSVALYLMQDGATPSTALDLTSANLSPSFYARHRDFINRLMDYLRRAALLSPNFFTNAVMNSAWLPPEGFFTGDFDFPEQDELDWDDVDSNMFARMKAETADDDDYDRRSLSELGAAAPRSLSTSTASFPSLPPPISRSSSSDYIERTRRTFAHNTRNEDLEIDNLVDRLAGWKTYAQTQRESNIKVKKEENGDDSMTGTGHDPFKHLRPRGKMYL</sequence>
<evidence type="ECO:0000256" key="4">
    <source>
        <dbReference type="ARBA" id="ARBA00022562"/>
    </source>
</evidence>
<keyword evidence="9 11" id="KW-0231">Viral genome packaging</keyword>
<keyword evidence="2 11" id="KW-0597">Phosphoprotein</keyword>
<evidence type="ECO:0000256" key="1">
    <source>
        <dbReference type="ARBA" id="ARBA00010762"/>
    </source>
</evidence>
<comment type="subunit">
    <text evidence="10 11">Interacts with hexon proteins; this interaction tethers the peripentonal hexons to hexons situated in the facet. Interacts with the penton protein (via N-terminus). Interacts with packaging protein 3; this interaction is required to promote correct genome packaging.</text>
</comment>
<evidence type="ECO:0000256" key="5">
    <source>
        <dbReference type="ARBA" id="ARBA00022612"/>
    </source>
</evidence>
<dbReference type="HAMAP" id="MF_04047">
    <property type="entry name" value="ADV_CAP3"/>
    <property type="match status" value="1"/>
</dbReference>
<evidence type="ECO:0000256" key="6">
    <source>
        <dbReference type="ARBA" id="ARBA00022844"/>
    </source>
</evidence>
<evidence type="ECO:0000256" key="10">
    <source>
        <dbReference type="ARBA" id="ARBA00046738"/>
    </source>
</evidence>
<dbReference type="EMBL" id="KY427939">
    <property type="protein sequence ID" value="ARE31883.1"/>
    <property type="molecule type" value="Genomic_DNA"/>
</dbReference>
<comment type="PTM">
    <text evidence="11">Cleaved near the C-terminus by the viral protease during virion maturation to form the mature protein.</text>
</comment>
<accession>A0A220A463</accession>
<name>A0A220A463_9ADEN</name>
<dbReference type="GO" id="GO:0098021">
    <property type="term" value="C:viral capsid, decoration"/>
    <property type="evidence" value="ECO:0007669"/>
    <property type="project" value="UniProtKB-UniRule"/>
</dbReference>
<keyword evidence="3 11" id="KW-0167">Capsid protein</keyword>
<dbReference type="InterPro" id="IPR043053">
    <property type="entry name" value="Hex_IIIa_N"/>
</dbReference>